<dbReference type="OrthoDB" id="9793966at2"/>
<evidence type="ECO:0000256" key="5">
    <source>
        <dbReference type="ARBA" id="ARBA00023136"/>
    </source>
</evidence>
<keyword evidence="9" id="KW-1185">Reference proteome</keyword>
<dbReference type="Pfam" id="PF00482">
    <property type="entry name" value="T2SSF"/>
    <property type="match status" value="1"/>
</dbReference>
<dbReference type="PANTHER" id="PTHR35007">
    <property type="entry name" value="INTEGRAL MEMBRANE PROTEIN-RELATED"/>
    <property type="match status" value="1"/>
</dbReference>
<dbReference type="AlphaFoldDB" id="A0A4Y6V0R2"/>
<dbReference type="RefSeq" id="WP_141448930.1">
    <property type="nucleotide sequence ID" value="NZ_CP041217.1"/>
</dbReference>
<feature type="transmembrane region" description="Helical" evidence="6">
    <location>
        <begin position="87"/>
        <end position="109"/>
    </location>
</feature>
<feature type="domain" description="Type II secretion system protein GspF" evidence="7">
    <location>
        <begin position="155"/>
        <end position="282"/>
    </location>
</feature>
<dbReference type="Proteomes" id="UP000316968">
    <property type="component" value="Chromosome"/>
</dbReference>
<keyword evidence="2" id="KW-1003">Cell membrane</keyword>
<evidence type="ECO:0000259" key="7">
    <source>
        <dbReference type="Pfam" id="PF00482"/>
    </source>
</evidence>
<protein>
    <submittedName>
        <fullName evidence="8">Type II secretion protein F</fullName>
    </submittedName>
</protein>
<dbReference type="KEGG" id="saca:FFV09_17005"/>
<comment type="subcellular location">
    <subcellularLocation>
        <location evidence="1">Cell membrane</location>
        <topology evidence="1">Multi-pass membrane protein</topology>
    </subcellularLocation>
</comment>
<sequence length="292" mass="32247">MLVTACSGLLLLAAACALLFALAKRQPVHRKIAALPMEGIRMRGLLAPMLVLVERMRLAARFPIFFHRLQSSVQRGEGLRSSTERTMLFLAHMLLHAVLMLTFGCVMAIANHGSAAWLAIGLGLAAVLPIALIKDLASKVKRREEAVLLELPEMLNKIVLLVGAGETVQQAIVRCSQQKEGVDHPLYKELDRMVAEWRSGDPFHQAFEQFGKRCGVQDATVFVTTVLLNHKRGGGEFALALRDLSRTLWEKRKALGRIQGERASSKMVFPMALILFVVMLMVGGPAMMLIQM</sequence>
<name>A0A4Y6V0R2_SACBS</name>
<keyword evidence="5 6" id="KW-0472">Membrane</keyword>
<evidence type="ECO:0000256" key="3">
    <source>
        <dbReference type="ARBA" id="ARBA00022692"/>
    </source>
</evidence>
<dbReference type="EMBL" id="CP041217">
    <property type="protein sequence ID" value="QDH22388.1"/>
    <property type="molecule type" value="Genomic_DNA"/>
</dbReference>
<evidence type="ECO:0000256" key="6">
    <source>
        <dbReference type="SAM" id="Phobius"/>
    </source>
</evidence>
<evidence type="ECO:0000313" key="9">
    <source>
        <dbReference type="Proteomes" id="UP000316968"/>
    </source>
</evidence>
<keyword evidence="4 6" id="KW-1133">Transmembrane helix</keyword>
<evidence type="ECO:0000313" key="8">
    <source>
        <dbReference type="EMBL" id="QDH22388.1"/>
    </source>
</evidence>
<evidence type="ECO:0000256" key="2">
    <source>
        <dbReference type="ARBA" id="ARBA00022475"/>
    </source>
</evidence>
<feature type="transmembrane region" description="Helical" evidence="6">
    <location>
        <begin position="115"/>
        <end position="133"/>
    </location>
</feature>
<dbReference type="GO" id="GO:0005886">
    <property type="term" value="C:plasma membrane"/>
    <property type="evidence" value="ECO:0007669"/>
    <property type="project" value="UniProtKB-SubCell"/>
</dbReference>
<feature type="transmembrane region" description="Helical" evidence="6">
    <location>
        <begin position="267"/>
        <end position="290"/>
    </location>
</feature>
<dbReference type="PANTHER" id="PTHR35007:SF1">
    <property type="entry name" value="PILUS ASSEMBLY PROTEIN"/>
    <property type="match status" value="1"/>
</dbReference>
<dbReference type="InterPro" id="IPR018076">
    <property type="entry name" value="T2SS_GspF_dom"/>
</dbReference>
<reference evidence="8 9" key="1">
    <citation type="submission" date="2019-06" db="EMBL/GenBank/DDBJ databases">
        <title>Saccharibacillus brassicae sp. nov., an endophytic bacterium isolated from Chinese cabbage seeds (Brassica pekinensis).</title>
        <authorList>
            <person name="Jiang L."/>
            <person name="Lee J."/>
            <person name="Kim S.W."/>
        </authorList>
    </citation>
    <scope>NUCLEOTIDE SEQUENCE [LARGE SCALE GENOMIC DNA]</scope>
    <source>
        <strain evidence="9">KCTC 43072 / ATSA2</strain>
    </source>
</reference>
<organism evidence="8 9">
    <name type="scientific">Saccharibacillus brassicae</name>
    <dbReference type="NCBI Taxonomy" id="2583377"/>
    <lineage>
        <taxon>Bacteria</taxon>
        <taxon>Bacillati</taxon>
        <taxon>Bacillota</taxon>
        <taxon>Bacilli</taxon>
        <taxon>Bacillales</taxon>
        <taxon>Paenibacillaceae</taxon>
        <taxon>Saccharibacillus</taxon>
    </lineage>
</organism>
<evidence type="ECO:0000256" key="1">
    <source>
        <dbReference type="ARBA" id="ARBA00004651"/>
    </source>
</evidence>
<proteinExistence type="predicted"/>
<accession>A0A4Y6V0R2</accession>
<gene>
    <name evidence="8" type="ORF">FFV09_17005</name>
</gene>
<keyword evidence="3 6" id="KW-0812">Transmembrane</keyword>
<evidence type="ECO:0000256" key="4">
    <source>
        <dbReference type="ARBA" id="ARBA00022989"/>
    </source>
</evidence>